<comment type="subcellular location">
    <subcellularLocation>
        <location evidence="1">Cell membrane</location>
        <topology evidence="1">Multi-pass membrane protein</topology>
    </subcellularLocation>
</comment>
<evidence type="ECO:0000256" key="4">
    <source>
        <dbReference type="ARBA" id="ARBA00023136"/>
    </source>
</evidence>
<keyword evidence="2 5" id="KW-0812">Transmembrane</keyword>
<dbReference type="Gene3D" id="1.20.1250.20">
    <property type="entry name" value="MFS general substrate transporter like domains"/>
    <property type="match status" value="2"/>
</dbReference>
<feature type="transmembrane region" description="Helical" evidence="5">
    <location>
        <begin position="333"/>
        <end position="356"/>
    </location>
</feature>
<reference evidence="8" key="1">
    <citation type="journal article" date="2019" name="Int. J. Syst. Evol. Microbiol.">
        <title>The Global Catalogue of Microorganisms (GCM) 10K type strain sequencing project: providing services to taxonomists for standard genome sequencing and annotation.</title>
        <authorList>
            <consortium name="The Broad Institute Genomics Platform"/>
            <consortium name="The Broad Institute Genome Sequencing Center for Infectious Disease"/>
            <person name="Wu L."/>
            <person name="Ma J."/>
        </authorList>
    </citation>
    <scope>NUCLEOTIDE SEQUENCE [LARGE SCALE GENOMIC DNA]</scope>
    <source>
        <strain evidence="8">CGMCC 4.7641</strain>
    </source>
</reference>
<keyword evidence="8" id="KW-1185">Reference proteome</keyword>
<sequence>MNSRLLSPVAAGLGIVLVAASLRTGISSAGAALPVVRGELRLSDLVTNLVISGPLFCFALMGLATHRLTRWLGTYRLLVAVGLVLTIGLTLRALSGSALVFLVTSFVALAGVAAQNVLLPVLVREHFPHRIGLVTGLYNTALSAVSALAAAVAVPLADTAFGWRLGLGVWALPALLALLPWLPVAWRTGGQTMAPAVADAPVRPARTGVGWALMLCFGAQGINFYVLNGWLPSWCEANGYAAGTAGTMLSVALLLGLPVGLVLPALAVRPSVQRGAMVVLAACYLGGYLLLGLAGHGYSWVAVVLVGVGTGFFPLMLSLIAMRARTTAGAAALSGFVQGVGYLVAALGLLAFGFLHSLTGGWRLPMVFLVGVVLAQAVLGWIAARPRCVEDPLPGEDRAGSGRS</sequence>
<feature type="domain" description="Major facilitator superfamily (MFS) profile" evidence="6">
    <location>
        <begin position="9"/>
        <end position="404"/>
    </location>
</feature>
<comment type="caution">
    <text evidence="7">The sequence shown here is derived from an EMBL/GenBank/DDBJ whole genome shotgun (WGS) entry which is preliminary data.</text>
</comment>
<dbReference type="Pfam" id="PF07690">
    <property type="entry name" value="MFS_1"/>
    <property type="match status" value="1"/>
</dbReference>
<accession>A0ABW5H4L7</accession>
<name>A0ABW5H4L7_9PSEU</name>
<feature type="transmembrane region" description="Helical" evidence="5">
    <location>
        <begin position="300"/>
        <end position="321"/>
    </location>
</feature>
<evidence type="ECO:0000256" key="5">
    <source>
        <dbReference type="SAM" id="Phobius"/>
    </source>
</evidence>
<keyword evidence="3 5" id="KW-1133">Transmembrane helix</keyword>
<dbReference type="InterPro" id="IPR052524">
    <property type="entry name" value="MFS_Cyanate_Porter"/>
</dbReference>
<feature type="transmembrane region" description="Helical" evidence="5">
    <location>
        <begin position="100"/>
        <end position="123"/>
    </location>
</feature>
<feature type="transmembrane region" description="Helical" evidence="5">
    <location>
        <begin position="275"/>
        <end position="294"/>
    </location>
</feature>
<evidence type="ECO:0000313" key="8">
    <source>
        <dbReference type="Proteomes" id="UP001597483"/>
    </source>
</evidence>
<feature type="transmembrane region" description="Helical" evidence="5">
    <location>
        <begin position="239"/>
        <end position="263"/>
    </location>
</feature>
<dbReference type="EMBL" id="JBHUKS010000006">
    <property type="protein sequence ID" value="MFD2467732.1"/>
    <property type="molecule type" value="Genomic_DNA"/>
</dbReference>
<feature type="transmembrane region" description="Helical" evidence="5">
    <location>
        <begin position="362"/>
        <end position="384"/>
    </location>
</feature>
<dbReference type="PANTHER" id="PTHR23523:SF2">
    <property type="entry name" value="2-NITROIMIDAZOLE TRANSPORTER"/>
    <property type="match status" value="1"/>
</dbReference>
<dbReference type="InterPro" id="IPR036259">
    <property type="entry name" value="MFS_trans_sf"/>
</dbReference>
<feature type="transmembrane region" description="Helical" evidence="5">
    <location>
        <begin position="163"/>
        <end position="186"/>
    </location>
</feature>
<dbReference type="InterPro" id="IPR020846">
    <property type="entry name" value="MFS_dom"/>
</dbReference>
<evidence type="ECO:0000259" key="6">
    <source>
        <dbReference type="PROSITE" id="PS50850"/>
    </source>
</evidence>
<dbReference type="RefSeq" id="WP_378302721.1">
    <property type="nucleotide sequence ID" value="NZ_JBHUKS010000006.1"/>
</dbReference>
<dbReference type="Proteomes" id="UP001597483">
    <property type="component" value="Unassembled WGS sequence"/>
</dbReference>
<evidence type="ECO:0000256" key="3">
    <source>
        <dbReference type="ARBA" id="ARBA00022989"/>
    </source>
</evidence>
<evidence type="ECO:0000256" key="1">
    <source>
        <dbReference type="ARBA" id="ARBA00004651"/>
    </source>
</evidence>
<keyword evidence="4 5" id="KW-0472">Membrane</keyword>
<dbReference type="PROSITE" id="PS50850">
    <property type="entry name" value="MFS"/>
    <property type="match status" value="1"/>
</dbReference>
<organism evidence="7 8">
    <name type="scientific">Amycolatopsis silviterrae</name>
    <dbReference type="NCBI Taxonomy" id="1656914"/>
    <lineage>
        <taxon>Bacteria</taxon>
        <taxon>Bacillati</taxon>
        <taxon>Actinomycetota</taxon>
        <taxon>Actinomycetes</taxon>
        <taxon>Pseudonocardiales</taxon>
        <taxon>Pseudonocardiaceae</taxon>
        <taxon>Amycolatopsis</taxon>
    </lineage>
</organism>
<feature type="transmembrane region" description="Helical" evidence="5">
    <location>
        <begin position="135"/>
        <end position="157"/>
    </location>
</feature>
<feature type="transmembrane region" description="Helical" evidence="5">
    <location>
        <begin position="45"/>
        <end position="63"/>
    </location>
</feature>
<dbReference type="SUPFAM" id="SSF103473">
    <property type="entry name" value="MFS general substrate transporter"/>
    <property type="match status" value="1"/>
</dbReference>
<evidence type="ECO:0000313" key="7">
    <source>
        <dbReference type="EMBL" id="MFD2467732.1"/>
    </source>
</evidence>
<protein>
    <submittedName>
        <fullName evidence="7">CynX/NimT family MFS transporter</fullName>
    </submittedName>
</protein>
<gene>
    <name evidence="7" type="ORF">ACFSVL_10030</name>
</gene>
<feature type="transmembrane region" description="Helical" evidence="5">
    <location>
        <begin position="207"/>
        <end position="227"/>
    </location>
</feature>
<proteinExistence type="predicted"/>
<feature type="transmembrane region" description="Helical" evidence="5">
    <location>
        <begin position="75"/>
        <end position="94"/>
    </location>
</feature>
<dbReference type="InterPro" id="IPR011701">
    <property type="entry name" value="MFS"/>
</dbReference>
<dbReference type="PANTHER" id="PTHR23523">
    <property type="match status" value="1"/>
</dbReference>
<evidence type="ECO:0000256" key="2">
    <source>
        <dbReference type="ARBA" id="ARBA00022692"/>
    </source>
</evidence>